<comment type="caution">
    <text evidence="2">The sequence shown here is derived from an EMBL/GenBank/DDBJ whole genome shotgun (WGS) entry which is preliminary data.</text>
</comment>
<dbReference type="EMBL" id="JAVHNR010000008">
    <property type="protein sequence ID" value="KAK6335151.1"/>
    <property type="molecule type" value="Genomic_DNA"/>
</dbReference>
<dbReference type="Proteomes" id="UP001313282">
    <property type="component" value="Unassembled WGS sequence"/>
</dbReference>
<proteinExistence type="predicted"/>
<reference evidence="2 3" key="1">
    <citation type="submission" date="2019-10" db="EMBL/GenBank/DDBJ databases">
        <authorList>
            <person name="Palmer J.M."/>
        </authorList>
    </citation>
    <scope>NUCLEOTIDE SEQUENCE [LARGE SCALE GENOMIC DNA]</scope>
    <source>
        <strain evidence="2 3">TWF718</strain>
    </source>
</reference>
<protein>
    <submittedName>
        <fullName evidence="2">Uncharacterized protein</fullName>
    </submittedName>
</protein>
<feature type="region of interest" description="Disordered" evidence="1">
    <location>
        <begin position="348"/>
        <end position="390"/>
    </location>
</feature>
<dbReference type="AlphaFoldDB" id="A0AAN8MJV6"/>
<evidence type="ECO:0000313" key="2">
    <source>
        <dbReference type="EMBL" id="KAK6335151.1"/>
    </source>
</evidence>
<keyword evidence="3" id="KW-1185">Reference proteome</keyword>
<organism evidence="2 3">
    <name type="scientific">Orbilia javanica</name>
    <dbReference type="NCBI Taxonomy" id="47235"/>
    <lineage>
        <taxon>Eukaryota</taxon>
        <taxon>Fungi</taxon>
        <taxon>Dikarya</taxon>
        <taxon>Ascomycota</taxon>
        <taxon>Pezizomycotina</taxon>
        <taxon>Orbiliomycetes</taxon>
        <taxon>Orbiliales</taxon>
        <taxon>Orbiliaceae</taxon>
        <taxon>Orbilia</taxon>
    </lineage>
</organism>
<sequence>MVRISVISTCTIASIASTLLLLTPVSAVLTPFYMVVKAPYYSSVSPHNVFVTVPYLVVPKLTKPDPTTGRASKYFFLKAFSDIDTATLNQSKFWYDTVLRKVYSETATQGQNSDYSQGYSSPSIEDDFIPEGGGGNIVQSLSSLNLMALEGGDAQAPPPILELDEAVNTEMWEIFGSTSVPAGALKAADLEVASSVNNLVAQTYAGNTKLEVKMVSGETGQTHGQLWLWRCTFGLDPTIPLGPSIMSQFPDMDPIATSEFFQGIHHVLIVKPKYEDPVTQSPHNWDPLVFDGMNCYRIDPWKNVLAVTANEMEGNLEGIKQGTYEYESRPLQIVNAGGLFPELQEEEALLSASEGGGPGEEPAEWTQQLQVPSKPFGSQDSIYSENLKSP</sequence>
<evidence type="ECO:0000313" key="3">
    <source>
        <dbReference type="Proteomes" id="UP001313282"/>
    </source>
</evidence>
<accession>A0AAN8MJV6</accession>
<gene>
    <name evidence="2" type="ORF">TWF718_010589</name>
</gene>
<feature type="compositionally biased region" description="Polar residues" evidence="1">
    <location>
        <begin position="365"/>
        <end position="390"/>
    </location>
</feature>
<evidence type="ECO:0000256" key="1">
    <source>
        <dbReference type="SAM" id="MobiDB-lite"/>
    </source>
</evidence>
<name>A0AAN8MJV6_9PEZI</name>